<sequence length="221" mass="24288">MKKQFYFLSAMLLALFSSVSSASLIDFYQYGSSGFANNKPKFISNIGKGHGRKISINYNLGSNWTINSAHLWVKAVDDYNGGFCKGWKCRDGRSNGKDPREFARIKNIEGHKGNWASKVVNGYKWYDVLNVTSFLRHDTNGIFKALLKSSRGGDFWLRNAKLEIDYTINTAYVLPLVEQGTPIATPTPAAVPIPAAAWLFGSALLALAGLVRRTAVTGIAG</sequence>
<accession>V5C684</accession>
<gene>
    <name evidence="2" type="ORF">MGMO_62c00010</name>
</gene>
<name>V5C684_9GAMM</name>
<dbReference type="AlphaFoldDB" id="V5C684"/>
<dbReference type="EMBL" id="AYLO01000060">
    <property type="protein sequence ID" value="ESS72268.1"/>
    <property type="molecule type" value="Genomic_DNA"/>
</dbReference>
<dbReference type="PATRIC" id="fig|1116472.3.peg.1927"/>
<evidence type="ECO:0000313" key="2">
    <source>
        <dbReference type="EMBL" id="ESS72268.1"/>
    </source>
</evidence>
<reference evidence="2 3" key="1">
    <citation type="journal article" date="2013" name="Genome Announc.">
        <title>Draft Genome Sequence of the Methanotrophic Gammaproteobacterium Methyloglobulus morosus DSM 22980 Strain KoM1.</title>
        <authorList>
            <person name="Poehlein A."/>
            <person name="Deutzmann J.S."/>
            <person name="Daniel R."/>
            <person name="Simeonova D.D."/>
        </authorList>
    </citation>
    <scope>NUCLEOTIDE SEQUENCE [LARGE SCALE GENOMIC DNA]</scope>
    <source>
        <strain evidence="2 3">KoM1</strain>
    </source>
</reference>
<protein>
    <submittedName>
        <fullName evidence="2">Uncharacterized protein</fullName>
    </submittedName>
</protein>
<proteinExistence type="predicted"/>
<organism evidence="2 3">
    <name type="scientific">Methyloglobulus morosus KoM1</name>
    <dbReference type="NCBI Taxonomy" id="1116472"/>
    <lineage>
        <taxon>Bacteria</taxon>
        <taxon>Pseudomonadati</taxon>
        <taxon>Pseudomonadota</taxon>
        <taxon>Gammaproteobacteria</taxon>
        <taxon>Methylococcales</taxon>
        <taxon>Methylococcaceae</taxon>
        <taxon>Methyloglobulus</taxon>
    </lineage>
</organism>
<keyword evidence="3" id="KW-1185">Reference proteome</keyword>
<keyword evidence="1" id="KW-0732">Signal</keyword>
<feature type="signal peptide" evidence="1">
    <location>
        <begin position="1"/>
        <end position="22"/>
    </location>
</feature>
<evidence type="ECO:0000256" key="1">
    <source>
        <dbReference type="SAM" id="SignalP"/>
    </source>
</evidence>
<evidence type="ECO:0000313" key="3">
    <source>
        <dbReference type="Proteomes" id="UP000017842"/>
    </source>
</evidence>
<feature type="chain" id="PRO_5004731821" evidence="1">
    <location>
        <begin position="23"/>
        <end position="221"/>
    </location>
</feature>
<comment type="caution">
    <text evidence="2">The sequence shown here is derived from an EMBL/GenBank/DDBJ whole genome shotgun (WGS) entry which is preliminary data.</text>
</comment>
<dbReference type="RefSeq" id="WP_023494689.1">
    <property type="nucleotide sequence ID" value="NZ_AYLO01000060.1"/>
</dbReference>
<dbReference type="Proteomes" id="UP000017842">
    <property type="component" value="Unassembled WGS sequence"/>
</dbReference>